<dbReference type="EMBL" id="CAUOFW020000447">
    <property type="protein sequence ID" value="CAK9134436.1"/>
    <property type="molecule type" value="Genomic_DNA"/>
</dbReference>
<evidence type="ECO:0000313" key="2">
    <source>
        <dbReference type="EMBL" id="CAK9134436.1"/>
    </source>
</evidence>
<organism evidence="2 3">
    <name type="scientific">Ilex paraguariensis</name>
    <name type="common">yerba mate</name>
    <dbReference type="NCBI Taxonomy" id="185542"/>
    <lineage>
        <taxon>Eukaryota</taxon>
        <taxon>Viridiplantae</taxon>
        <taxon>Streptophyta</taxon>
        <taxon>Embryophyta</taxon>
        <taxon>Tracheophyta</taxon>
        <taxon>Spermatophyta</taxon>
        <taxon>Magnoliopsida</taxon>
        <taxon>eudicotyledons</taxon>
        <taxon>Gunneridae</taxon>
        <taxon>Pentapetalae</taxon>
        <taxon>asterids</taxon>
        <taxon>campanulids</taxon>
        <taxon>Aquifoliales</taxon>
        <taxon>Aquifoliaceae</taxon>
        <taxon>Ilex</taxon>
    </lineage>
</organism>
<accession>A0ABC8QP10</accession>
<comment type="caution">
    <text evidence="2">The sequence shown here is derived from an EMBL/GenBank/DDBJ whole genome shotgun (WGS) entry which is preliminary data.</text>
</comment>
<protein>
    <submittedName>
        <fullName evidence="2">Uncharacterized protein</fullName>
    </submittedName>
</protein>
<gene>
    <name evidence="2" type="ORF">ILEXP_LOCUS1366</name>
</gene>
<dbReference type="Proteomes" id="UP001642360">
    <property type="component" value="Unassembled WGS sequence"/>
</dbReference>
<proteinExistence type="predicted"/>
<name>A0ABC8QP10_9AQUA</name>
<feature type="region of interest" description="Disordered" evidence="1">
    <location>
        <begin position="1"/>
        <end position="50"/>
    </location>
</feature>
<feature type="compositionally biased region" description="Polar residues" evidence="1">
    <location>
        <begin position="1"/>
        <end position="11"/>
    </location>
</feature>
<dbReference type="AlphaFoldDB" id="A0ABC8QP10"/>
<evidence type="ECO:0000313" key="3">
    <source>
        <dbReference type="Proteomes" id="UP001642360"/>
    </source>
</evidence>
<keyword evidence="3" id="KW-1185">Reference proteome</keyword>
<reference evidence="2 3" key="1">
    <citation type="submission" date="2024-02" db="EMBL/GenBank/DDBJ databases">
        <authorList>
            <person name="Vignale AGUSTIN F."/>
            <person name="Sosa J E."/>
            <person name="Modenutti C."/>
        </authorList>
    </citation>
    <scope>NUCLEOTIDE SEQUENCE [LARGE SCALE GENOMIC DNA]</scope>
</reference>
<evidence type="ECO:0000256" key="1">
    <source>
        <dbReference type="SAM" id="MobiDB-lite"/>
    </source>
</evidence>
<sequence>MWWHQTRQQAGHVTRRQVGCRRQGTRQGKQSDTRAGVGDGARQARPGWETHQSRVAERYDLGNALTGDNAKGRGGDVCRLHKNGLGDVLAGSNAKVREELDDATGFGASFSRCAITTVVVELVSVGLQVERRHKGAMGNASGIDNGRLGWFGRRPRRQRQRRGIASRAMPVHRRWGQGSSLGTDVGLEMLGVG</sequence>